<organism evidence="1 2">
    <name type="scientific">Gordonia terrae C-6</name>
    <dbReference type="NCBI Taxonomy" id="1316928"/>
    <lineage>
        <taxon>Bacteria</taxon>
        <taxon>Bacillati</taxon>
        <taxon>Actinomycetota</taxon>
        <taxon>Actinomycetes</taxon>
        <taxon>Mycobacteriales</taxon>
        <taxon>Gordoniaceae</taxon>
        <taxon>Gordonia</taxon>
    </lineage>
</organism>
<dbReference type="Proteomes" id="UP000013569">
    <property type="component" value="Unassembled WGS sequence"/>
</dbReference>
<comment type="caution">
    <text evidence="1">The sequence shown here is derived from an EMBL/GenBank/DDBJ whole genome shotgun (WGS) entry which is preliminary data.</text>
</comment>
<evidence type="ECO:0000313" key="1">
    <source>
        <dbReference type="EMBL" id="EON32881.1"/>
    </source>
</evidence>
<proteinExistence type="predicted"/>
<sequence>MSDYWVEFMSLDADENQASNLVDAQIDWLLAQEIIAPSAKPDRFYGTFREGPRFTDAMDPEWIEPGAVAGGRYILFGVRIKKGWQMSHNIGGFEGPPCPRCGHQQFDGGAAGALILDWYESRAEPTVTCPKCGHIDLIGNWPHENFGYCNYASLSFINSPTLSIEFSDELLARLGNRPRAIDVRL</sequence>
<dbReference type="PATRIC" id="fig|1316928.3.peg.2205"/>
<name>R7YA26_9ACTN</name>
<dbReference type="AlphaFoldDB" id="R7YA26"/>
<accession>R7YA26</accession>
<evidence type="ECO:0000313" key="2">
    <source>
        <dbReference type="Proteomes" id="UP000013569"/>
    </source>
</evidence>
<dbReference type="OrthoDB" id="3468002at2"/>
<dbReference type="EMBL" id="AQPW01000010">
    <property type="protein sequence ID" value="EON32881.1"/>
    <property type="molecule type" value="Genomic_DNA"/>
</dbReference>
<reference evidence="1 2" key="1">
    <citation type="journal article" date="2013" name="Genome Announc.">
        <title>Draft Genome Sequence of a Benzothiophene-Desulfurizing Bacterium, Gordona terrae Strain C-6.</title>
        <authorList>
            <person name="Wang W."/>
            <person name="Ma T."/>
            <person name="Ren Y."/>
            <person name="Li G."/>
        </authorList>
    </citation>
    <scope>NUCLEOTIDE SEQUENCE [LARGE SCALE GENOMIC DNA]</scope>
    <source>
        <strain evidence="1 2">C-6</strain>
    </source>
</reference>
<gene>
    <name evidence="1" type="ORF">GTC6_10991</name>
</gene>
<protein>
    <submittedName>
        <fullName evidence="1">Uncharacterized protein</fullName>
    </submittedName>
</protein>